<reference evidence="1 2" key="1">
    <citation type="submission" date="2024-09" db="EMBL/GenBank/DDBJ databases">
        <authorList>
            <person name="Sun Q."/>
            <person name="Mori K."/>
        </authorList>
    </citation>
    <scope>NUCLEOTIDE SEQUENCE [LARGE SCALE GENOMIC DNA]</scope>
    <source>
        <strain evidence="1 2">CCM 7650</strain>
    </source>
</reference>
<dbReference type="Proteomes" id="UP001589797">
    <property type="component" value="Unassembled WGS sequence"/>
</dbReference>
<proteinExistence type="predicted"/>
<gene>
    <name evidence="1" type="ORF">ACFFIP_15535</name>
</gene>
<sequence length="201" mass="23138">MKKIFSLFLVCSVFIACDKDEPNPTIKDPERFEAVFSGDIKGEMVYDESKYVGVSSANSPLTDDFDAYVAITGVQMDPLITINFYPPDDHPRSSDVISITIKSKDSKPWALDKEYRTPYINQLLNYPDHAIVSYWNGEESVDYISFYTFENTNSYVKVWREGGLLKGEVKALKLYNFNGNRRLNLERLVFQVRPEDDDLKD</sequence>
<dbReference type="RefSeq" id="WP_382388613.1">
    <property type="nucleotide sequence ID" value="NZ_JBHLWI010000043.1"/>
</dbReference>
<keyword evidence="2" id="KW-1185">Reference proteome</keyword>
<dbReference type="EMBL" id="JBHLWI010000043">
    <property type="protein sequence ID" value="MFC0264105.1"/>
    <property type="molecule type" value="Genomic_DNA"/>
</dbReference>
<name>A0ABV6FXV7_9BACT</name>
<organism evidence="1 2">
    <name type="scientific">Fontibacter flavus</name>
    <dbReference type="NCBI Taxonomy" id="654838"/>
    <lineage>
        <taxon>Bacteria</taxon>
        <taxon>Pseudomonadati</taxon>
        <taxon>Bacteroidota</taxon>
        <taxon>Cytophagia</taxon>
        <taxon>Cytophagales</taxon>
        <taxon>Cyclobacteriaceae</taxon>
        <taxon>Fontibacter</taxon>
    </lineage>
</organism>
<accession>A0ABV6FXV7</accession>
<protein>
    <recommendedName>
        <fullName evidence="3">Lipoprotein</fullName>
    </recommendedName>
</protein>
<comment type="caution">
    <text evidence="1">The sequence shown here is derived from an EMBL/GenBank/DDBJ whole genome shotgun (WGS) entry which is preliminary data.</text>
</comment>
<evidence type="ECO:0008006" key="3">
    <source>
        <dbReference type="Google" id="ProtNLM"/>
    </source>
</evidence>
<evidence type="ECO:0000313" key="2">
    <source>
        <dbReference type="Proteomes" id="UP001589797"/>
    </source>
</evidence>
<dbReference type="PROSITE" id="PS51257">
    <property type="entry name" value="PROKAR_LIPOPROTEIN"/>
    <property type="match status" value="1"/>
</dbReference>
<evidence type="ECO:0000313" key="1">
    <source>
        <dbReference type="EMBL" id="MFC0264105.1"/>
    </source>
</evidence>